<dbReference type="InterPro" id="IPR037401">
    <property type="entry name" value="SnoaL-like"/>
</dbReference>
<dbReference type="RefSeq" id="WP_276236788.1">
    <property type="nucleotide sequence ID" value="NZ_CP119989.1"/>
</dbReference>
<accession>A0ABD5X2C8</accession>
<evidence type="ECO:0000313" key="3">
    <source>
        <dbReference type="Proteomes" id="UP001596388"/>
    </source>
</evidence>
<reference evidence="2 3" key="1">
    <citation type="journal article" date="2019" name="Int. J. Syst. Evol. Microbiol.">
        <title>The Global Catalogue of Microorganisms (GCM) 10K type strain sequencing project: providing services to taxonomists for standard genome sequencing and annotation.</title>
        <authorList>
            <consortium name="The Broad Institute Genomics Platform"/>
            <consortium name="The Broad Institute Genome Sequencing Center for Infectious Disease"/>
            <person name="Wu L."/>
            <person name="Ma J."/>
        </authorList>
    </citation>
    <scope>NUCLEOTIDE SEQUENCE [LARGE SCALE GENOMIC DNA]</scope>
    <source>
        <strain evidence="2 3">DT55</strain>
    </source>
</reference>
<gene>
    <name evidence="2" type="ORF">ACFQKD_15295</name>
</gene>
<dbReference type="Gene3D" id="3.10.450.50">
    <property type="match status" value="1"/>
</dbReference>
<dbReference type="EMBL" id="JBHTAG010000003">
    <property type="protein sequence ID" value="MFC7098670.1"/>
    <property type="molecule type" value="Genomic_DNA"/>
</dbReference>
<proteinExistence type="predicted"/>
<protein>
    <submittedName>
        <fullName evidence="2">Nuclear transport factor 2 family protein</fullName>
    </submittedName>
</protein>
<keyword evidence="3" id="KW-1185">Reference proteome</keyword>
<evidence type="ECO:0000313" key="2">
    <source>
        <dbReference type="EMBL" id="MFC7098670.1"/>
    </source>
</evidence>
<dbReference type="SUPFAM" id="SSF54427">
    <property type="entry name" value="NTF2-like"/>
    <property type="match status" value="1"/>
</dbReference>
<dbReference type="Pfam" id="PF12680">
    <property type="entry name" value="SnoaL_2"/>
    <property type="match status" value="1"/>
</dbReference>
<evidence type="ECO:0000259" key="1">
    <source>
        <dbReference type="Pfam" id="PF12680"/>
    </source>
</evidence>
<comment type="caution">
    <text evidence="2">The sequence shown here is derived from an EMBL/GenBank/DDBJ whole genome shotgun (WGS) entry which is preliminary data.</text>
</comment>
<dbReference type="GeneID" id="79270396"/>
<name>A0ABD5X2C8_9EURY</name>
<dbReference type="AlphaFoldDB" id="A0ABD5X2C8"/>
<organism evidence="2 3">
    <name type="scientific">Halobaculum marinum</name>
    <dbReference type="NCBI Taxonomy" id="3031996"/>
    <lineage>
        <taxon>Archaea</taxon>
        <taxon>Methanobacteriati</taxon>
        <taxon>Methanobacteriota</taxon>
        <taxon>Stenosarchaea group</taxon>
        <taxon>Halobacteria</taxon>
        <taxon>Halobacteriales</taxon>
        <taxon>Haloferacaceae</taxon>
        <taxon>Halobaculum</taxon>
    </lineage>
</organism>
<feature type="domain" description="SnoaL-like" evidence="1">
    <location>
        <begin position="16"/>
        <end position="110"/>
    </location>
</feature>
<dbReference type="Proteomes" id="UP001596388">
    <property type="component" value="Unassembled WGS sequence"/>
</dbReference>
<dbReference type="InterPro" id="IPR032710">
    <property type="entry name" value="NTF2-like_dom_sf"/>
</dbReference>
<sequence>MATHSPTADTESVLNHHLDAFADQDMEEMMADYTEDSVVITSTKGTFRGLDEIQTLFEQFFAEFSQSPVEFAMDEQQVEDDIAYIRWHAETPEQVYEFATDTFLIRDGIIETQTFAAKTTPKNED</sequence>